<protein>
    <submittedName>
        <fullName evidence="2">Xanthine dehydrogenase family protein molybdopterin-binding subunit</fullName>
    </submittedName>
</protein>
<gene>
    <name evidence="2" type="ORF">J3U88_22145</name>
</gene>
<reference evidence="2" key="1">
    <citation type="submission" date="2021-03" db="EMBL/GenBank/DDBJ databases">
        <authorList>
            <person name="Wang G."/>
        </authorList>
    </citation>
    <scope>NUCLEOTIDE SEQUENCE</scope>
    <source>
        <strain evidence="2">KCTC 12899</strain>
    </source>
</reference>
<evidence type="ECO:0000313" key="3">
    <source>
        <dbReference type="Proteomes" id="UP000664417"/>
    </source>
</evidence>
<dbReference type="PANTHER" id="PTHR47495:SF3">
    <property type="entry name" value="BLR6219 PROTEIN"/>
    <property type="match status" value="1"/>
</dbReference>
<dbReference type="InterPro" id="IPR008274">
    <property type="entry name" value="AldOxase/xan_DH_MoCoBD1"/>
</dbReference>
<proteinExistence type="predicted"/>
<dbReference type="InterPro" id="IPR036856">
    <property type="entry name" value="Ald_Oxase/Xan_DH_a/b_sf"/>
</dbReference>
<dbReference type="Pfam" id="PF20256">
    <property type="entry name" value="MoCoBD_2"/>
    <property type="match status" value="2"/>
</dbReference>
<dbReference type="SUPFAM" id="SSF54665">
    <property type="entry name" value="CO dehydrogenase molybdoprotein N-domain-like"/>
    <property type="match status" value="1"/>
</dbReference>
<feature type="domain" description="Aldehyde oxidase/xanthine dehydrogenase a/b hammerhead" evidence="1">
    <location>
        <begin position="202"/>
        <end position="289"/>
    </location>
</feature>
<dbReference type="InterPro" id="IPR037165">
    <property type="entry name" value="AldOxase/xan_DH_Mopterin-bd_sf"/>
</dbReference>
<dbReference type="PANTHER" id="PTHR47495">
    <property type="entry name" value="ALDEHYDE DEHYDROGENASE"/>
    <property type="match status" value="1"/>
</dbReference>
<name>A0A8J7U478_9BACT</name>
<evidence type="ECO:0000259" key="1">
    <source>
        <dbReference type="SMART" id="SM01008"/>
    </source>
</evidence>
<dbReference type="AlphaFoldDB" id="A0A8J7U478"/>
<dbReference type="Gene3D" id="3.30.365.10">
    <property type="entry name" value="Aldehyde oxidase/xanthine dehydrogenase, molybdopterin binding domain"/>
    <property type="match status" value="4"/>
</dbReference>
<dbReference type="InterPro" id="IPR000674">
    <property type="entry name" value="Ald_Oxase/Xan_DH_a/b"/>
</dbReference>
<dbReference type="EMBL" id="JAFREP010000022">
    <property type="protein sequence ID" value="MBO1321198.1"/>
    <property type="molecule type" value="Genomic_DNA"/>
</dbReference>
<dbReference type="SUPFAM" id="SSF56003">
    <property type="entry name" value="Molybdenum cofactor-binding domain"/>
    <property type="match status" value="2"/>
</dbReference>
<dbReference type="Proteomes" id="UP000664417">
    <property type="component" value="Unassembled WGS sequence"/>
</dbReference>
<dbReference type="InterPro" id="IPR012368">
    <property type="entry name" value="OxRdtase_Mopterin-bd_su_IorB"/>
</dbReference>
<sequence>MDRRHFLRISAAAAGGVVFSVSLQRCDRGPKPVFDDYREQVEVNAFIRLTLDNKVDIAIPKPEMGQGVRQALAMLVAEELHADWQKVTVHQASVDPRLGDQTVANSYSIIALWEPMRRAGAAARELLCKAAAKRWGVKRNMVTIENGLILRKDQAADSLEFGDIAMETLQLTVPQNPPLKDPQSFSLIGTSPSNRDHQALVTGLPSFTTDASNHHNRVAVVVRCPFIKGDLAQSVPLSQEQFPDLDKIIPLPGLPAPDRTYPGVAVVAHDTWTAMKAAKALRVSWNQGSSERTEDFDRQVASTADAKAFDIRGDAVTALNASAKVIEAEYRLPFLAQAPLEPMTCRVHFQQDRVEIHAPTQAPALAIKAVSEALEIPAENINLTVTRMGGSFGRRVNADFVLEAAQIARQIHAPVTLLWTREDDMRFGFFRPANFHRLKAAFDENGRASALQHHLYSSSIHSTYHGFGKEGAHVPETHGSVMDLPYGIPNTRWVFSQLESDVRQGFWRAVAYAYNIFAVESFIDEMAAAAGVDPLSFRQNLLTDQKPFAGKTYSDFQVEPARLKNVLELAAEKAGWGKTMPPGSGQGIAGCWYFTSNTYVAMVVEVMVGEDGSVRVPRVTAAIDCGIAVDPDNVRAQVEGSISFGLSAALYGEITLKDGQIQEGNFDDYPVMRFSDMPVVETHIVPSTDPPGGAGEPALPPVAPALCNAVFAATGKRVRRLPLVKNLTEMG</sequence>
<dbReference type="GO" id="GO:0016491">
    <property type="term" value="F:oxidoreductase activity"/>
    <property type="evidence" value="ECO:0007669"/>
    <property type="project" value="InterPro"/>
</dbReference>
<dbReference type="SMART" id="SM01008">
    <property type="entry name" value="Ald_Xan_dh_C"/>
    <property type="match status" value="1"/>
</dbReference>
<dbReference type="PIRSF" id="PIRSF036389">
    <property type="entry name" value="IOR_B"/>
    <property type="match status" value="1"/>
</dbReference>
<dbReference type="InterPro" id="IPR046867">
    <property type="entry name" value="AldOxase/xan_DH_MoCoBD2"/>
</dbReference>
<dbReference type="InterPro" id="IPR052516">
    <property type="entry name" value="N-heterocyclic_Hydroxylase"/>
</dbReference>
<keyword evidence="3" id="KW-1185">Reference proteome</keyword>
<comment type="caution">
    <text evidence="2">The sequence shown here is derived from an EMBL/GenBank/DDBJ whole genome shotgun (WGS) entry which is preliminary data.</text>
</comment>
<organism evidence="2 3">
    <name type="scientific">Acanthopleuribacter pedis</name>
    <dbReference type="NCBI Taxonomy" id="442870"/>
    <lineage>
        <taxon>Bacteria</taxon>
        <taxon>Pseudomonadati</taxon>
        <taxon>Acidobacteriota</taxon>
        <taxon>Holophagae</taxon>
        <taxon>Acanthopleuribacterales</taxon>
        <taxon>Acanthopleuribacteraceae</taxon>
        <taxon>Acanthopleuribacter</taxon>
    </lineage>
</organism>
<accession>A0A8J7U478</accession>
<dbReference type="RefSeq" id="WP_207861173.1">
    <property type="nucleotide sequence ID" value="NZ_JAFREP010000022.1"/>
</dbReference>
<evidence type="ECO:0000313" key="2">
    <source>
        <dbReference type="EMBL" id="MBO1321198.1"/>
    </source>
</evidence>
<dbReference type="Pfam" id="PF02738">
    <property type="entry name" value="MoCoBD_1"/>
    <property type="match status" value="1"/>
</dbReference>